<name>A0A1H1T979_9BRAD</name>
<gene>
    <name evidence="3" type="ORF">SAMN05444158_2448</name>
</gene>
<accession>A0A1H1T979</accession>
<dbReference type="InterPro" id="IPR032465">
    <property type="entry name" value="ACMSD"/>
</dbReference>
<keyword evidence="1" id="KW-0456">Lyase</keyword>
<dbReference type="InterPro" id="IPR032466">
    <property type="entry name" value="Metal_Hydrolase"/>
</dbReference>
<keyword evidence="3" id="KW-0378">Hydrolase</keyword>
<protein>
    <submittedName>
        <fullName evidence="3">Predicted metal-dependent hydrolase, TIM-barrel fold</fullName>
    </submittedName>
</protein>
<evidence type="ECO:0000259" key="2">
    <source>
        <dbReference type="Pfam" id="PF04909"/>
    </source>
</evidence>
<dbReference type="EMBL" id="LT629750">
    <property type="protein sequence ID" value="SDS56576.1"/>
    <property type="molecule type" value="Genomic_DNA"/>
</dbReference>
<evidence type="ECO:0000313" key="3">
    <source>
        <dbReference type="EMBL" id="SDS56576.1"/>
    </source>
</evidence>
<feature type="domain" description="Amidohydrolase-related" evidence="2">
    <location>
        <begin position="5"/>
        <end position="284"/>
    </location>
</feature>
<dbReference type="AlphaFoldDB" id="A0A1H1T979"/>
<organism evidence="3 4">
    <name type="scientific">Bradyrhizobium canariense</name>
    <dbReference type="NCBI Taxonomy" id="255045"/>
    <lineage>
        <taxon>Bacteria</taxon>
        <taxon>Pseudomonadati</taxon>
        <taxon>Pseudomonadota</taxon>
        <taxon>Alphaproteobacteria</taxon>
        <taxon>Hyphomicrobiales</taxon>
        <taxon>Nitrobacteraceae</taxon>
        <taxon>Bradyrhizobium</taxon>
    </lineage>
</organism>
<dbReference type="SUPFAM" id="SSF51556">
    <property type="entry name" value="Metallo-dependent hydrolases"/>
    <property type="match status" value="1"/>
</dbReference>
<dbReference type="Proteomes" id="UP000243904">
    <property type="component" value="Chromosome I"/>
</dbReference>
<dbReference type="PANTHER" id="PTHR21240:SF19">
    <property type="entry name" value="CATALYTIC_ HYDROLASE"/>
    <property type="match status" value="1"/>
</dbReference>
<dbReference type="GO" id="GO:0016831">
    <property type="term" value="F:carboxy-lyase activity"/>
    <property type="evidence" value="ECO:0007669"/>
    <property type="project" value="InterPro"/>
</dbReference>
<dbReference type="InterPro" id="IPR006680">
    <property type="entry name" value="Amidohydro-rel"/>
</dbReference>
<dbReference type="Gene3D" id="3.20.20.140">
    <property type="entry name" value="Metal-dependent hydrolases"/>
    <property type="match status" value="1"/>
</dbReference>
<sequence>MLITDTQVHLWEAHRPDRPWPADQIGKPSFVAVPGARPHRPEPLGADELIGMMDRTGIDRAVIVPPSPVGDSNDTALEAARRFPQRFAVMGRFNPEADHARESLETWLQQPGMLGIRMTFFKPVWARWLAPGIIDWFWSGCERLGIPIMALAPGLLSEIAVLAERYPGLTIILDHMARRSDLRDAECFADLDDLLALARLPNIAVKATALPCYTNESYPFANLTPYLKRTFEAFSAHRIMWGSDLTRLPCSYAECLDHMRRELDFLTDDDRALVLGGTAQALLRWPENRTPAMTKIKTTNEARHD</sequence>
<evidence type="ECO:0000313" key="4">
    <source>
        <dbReference type="Proteomes" id="UP000243904"/>
    </source>
</evidence>
<proteinExistence type="predicted"/>
<dbReference type="PANTHER" id="PTHR21240">
    <property type="entry name" value="2-AMINO-3-CARBOXYLMUCONATE-6-SEMIALDEHYDE DECARBOXYLASE"/>
    <property type="match status" value="1"/>
</dbReference>
<reference evidence="4" key="1">
    <citation type="submission" date="2016-10" db="EMBL/GenBank/DDBJ databases">
        <authorList>
            <person name="Varghese N."/>
            <person name="Submissions S."/>
        </authorList>
    </citation>
    <scope>NUCLEOTIDE SEQUENCE [LARGE SCALE GENOMIC DNA]</scope>
    <source>
        <strain evidence="4">GAS369</strain>
    </source>
</reference>
<evidence type="ECO:0000256" key="1">
    <source>
        <dbReference type="ARBA" id="ARBA00023239"/>
    </source>
</evidence>
<keyword evidence="4" id="KW-1185">Reference proteome</keyword>
<dbReference type="GO" id="GO:0016787">
    <property type="term" value="F:hydrolase activity"/>
    <property type="evidence" value="ECO:0007669"/>
    <property type="project" value="UniProtKB-KW"/>
</dbReference>
<dbReference type="Pfam" id="PF04909">
    <property type="entry name" value="Amidohydro_2"/>
    <property type="match status" value="1"/>
</dbReference>